<name>A0A0G0QVR3_9BACT</name>
<gene>
    <name evidence="1" type="ORF">UT34_C0002G0209</name>
</gene>
<reference evidence="1 2" key="1">
    <citation type="journal article" date="2015" name="Nature">
        <title>rRNA introns, odd ribosomes, and small enigmatic genomes across a large radiation of phyla.</title>
        <authorList>
            <person name="Brown C.T."/>
            <person name="Hug L.A."/>
            <person name="Thomas B.C."/>
            <person name="Sharon I."/>
            <person name="Castelle C.J."/>
            <person name="Singh A."/>
            <person name="Wilkins M.J."/>
            <person name="Williams K.H."/>
            <person name="Banfield J.F."/>
        </authorList>
    </citation>
    <scope>NUCLEOTIDE SEQUENCE [LARGE SCALE GENOMIC DNA]</scope>
</reference>
<dbReference type="Proteomes" id="UP000034799">
    <property type="component" value="Unassembled WGS sequence"/>
</dbReference>
<accession>A0A0G0QVR3</accession>
<proteinExistence type="predicted"/>
<protein>
    <submittedName>
        <fullName evidence="1">Uncharacterized protein</fullName>
    </submittedName>
</protein>
<dbReference type="EMBL" id="LBWK01000002">
    <property type="protein sequence ID" value="KKR05702.1"/>
    <property type="molecule type" value="Genomic_DNA"/>
</dbReference>
<organism evidence="1 2">
    <name type="scientific">candidate division WS6 bacterium GW2011_GWF2_39_15</name>
    <dbReference type="NCBI Taxonomy" id="1619100"/>
    <lineage>
        <taxon>Bacteria</taxon>
        <taxon>Candidatus Dojkabacteria</taxon>
    </lineage>
</organism>
<evidence type="ECO:0000313" key="2">
    <source>
        <dbReference type="Proteomes" id="UP000034799"/>
    </source>
</evidence>
<sequence length="95" mass="10762">MVRHGFALTDEKRPNPFMDEKIERISDTEIQLNSVITIGEGELTRADYINPGLYLVSQLSKVETELTSLSSEDQPFIVKTFALKTAWGREEVFVA</sequence>
<evidence type="ECO:0000313" key="1">
    <source>
        <dbReference type="EMBL" id="KKR05702.1"/>
    </source>
</evidence>
<dbReference type="AlphaFoldDB" id="A0A0G0QVR3"/>
<dbReference type="STRING" id="1619100.UT34_C0002G0209"/>
<comment type="caution">
    <text evidence="1">The sequence shown here is derived from an EMBL/GenBank/DDBJ whole genome shotgun (WGS) entry which is preliminary data.</text>
</comment>